<feature type="transmembrane region" description="Helical" evidence="11">
    <location>
        <begin position="716"/>
        <end position="738"/>
    </location>
</feature>
<feature type="transmembrane region" description="Helical" evidence="11">
    <location>
        <begin position="670"/>
        <end position="689"/>
    </location>
</feature>
<evidence type="ECO:0000256" key="11">
    <source>
        <dbReference type="SAM" id="Phobius"/>
    </source>
</evidence>
<dbReference type="PANTHER" id="PTHR24061">
    <property type="entry name" value="CALCIUM-SENSING RECEPTOR-RELATED"/>
    <property type="match status" value="1"/>
</dbReference>
<evidence type="ECO:0000313" key="13">
    <source>
        <dbReference type="Proteomes" id="UP001652642"/>
    </source>
</evidence>
<dbReference type="InterPro" id="IPR017979">
    <property type="entry name" value="GPCR_3_CS"/>
</dbReference>
<dbReference type="SUPFAM" id="SSF81665">
    <property type="entry name" value="Calcium ATPase, transmembrane domain M"/>
    <property type="match status" value="1"/>
</dbReference>
<dbReference type="InterPro" id="IPR038550">
    <property type="entry name" value="GPCR_3_9-Cys_sf"/>
</dbReference>
<dbReference type="PRINTS" id="PR01535">
    <property type="entry name" value="VOMERONASL2R"/>
</dbReference>
<keyword evidence="9" id="KW-0325">Glycoprotein</keyword>
<feature type="transmembrane region" description="Helical" evidence="11">
    <location>
        <begin position="750"/>
        <end position="770"/>
    </location>
</feature>
<gene>
    <name evidence="14" type="primary">LOC110071072</name>
</gene>
<evidence type="ECO:0000256" key="5">
    <source>
        <dbReference type="ARBA" id="ARBA00022989"/>
    </source>
</evidence>
<comment type="subcellular location">
    <subcellularLocation>
        <location evidence="1">Cell membrane</location>
        <topology evidence="1">Multi-pass membrane protein</topology>
    </subcellularLocation>
</comment>
<evidence type="ECO:0000256" key="3">
    <source>
        <dbReference type="ARBA" id="ARBA00022692"/>
    </source>
</evidence>
<evidence type="ECO:0000256" key="9">
    <source>
        <dbReference type="ARBA" id="ARBA00023180"/>
    </source>
</evidence>
<feature type="transmembrane region" description="Helical" evidence="11">
    <location>
        <begin position="782"/>
        <end position="805"/>
    </location>
</feature>
<keyword evidence="5 11" id="KW-1133">Transmembrane helix</keyword>
<dbReference type="SUPFAM" id="SSF53822">
    <property type="entry name" value="Periplasmic binding protein-like I"/>
    <property type="match status" value="1"/>
</dbReference>
<feature type="transmembrane region" description="Helical" evidence="11">
    <location>
        <begin position="626"/>
        <end position="650"/>
    </location>
</feature>
<evidence type="ECO:0000256" key="1">
    <source>
        <dbReference type="ARBA" id="ARBA00004651"/>
    </source>
</evidence>
<dbReference type="Pfam" id="PF00003">
    <property type="entry name" value="7tm_3"/>
    <property type="match status" value="1"/>
</dbReference>
<dbReference type="PANTHER" id="PTHR24061:SF599">
    <property type="entry name" value="G-PROTEIN COUPLED RECEPTORS FAMILY 3 PROFILE DOMAIN-CONTAINING PROTEIN"/>
    <property type="match status" value="1"/>
</dbReference>
<dbReference type="Gene3D" id="3.40.50.2300">
    <property type="match status" value="2"/>
</dbReference>
<evidence type="ECO:0000256" key="7">
    <source>
        <dbReference type="ARBA" id="ARBA00023136"/>
    </source>
</evidence>
<evidence type="ECO:0000313" key="14">
    <source>
        <dbReference type="RefSeq" id="XP_072859711.1"/>
    </source>
</evidence>
<sequence length="821" mass="93702">MEPTVSCIGSFGEIRSMFLFNIVTGNYQHILALAFAVNEINQDPHLLPNITLGFRVYDTCLNAWWTNHAAVELISSWNSWVPNYKCDIQDNLLVVIEELTSYFSDEIQNIFGVYKIPQITHGFSSVERRGAKLLPIYQMSPNGSHQYKGIIQLLHHFKWRWVGFFAANEEILEWFVKEMLPEFSKRGICLAAMESFTSINYDADKDGFMISSITFYNKLINNKANVLIFYGDSRTTIPLRWLLNQEFKQKMHQPKGKVWILTIGLELKNIARGKSWEVQDFHGALSFTLHSNELQGFQQFIQNRNPYSHNGDDFIKEFWVEAFGCSFQDSVQGHLSGHICTGEEKLDNLPEHVFPTSVTGQSYSIYNAVYAVAHALHTMYSTISQTKAVMKGERRNLHEQQLWQVNRILKSVSFNNAGEEVRFDENGELVAGFDIINWVTFPNESFIGVRVGKMDPWAPPDETFSINEDAIVWHNWFNKAQPLSVCNANCQPGYRKKKKEGEPFCCYDCIPCPKGWISDKEDLDNCFKCPEDQYPNEDQNFCISKTVTFLSYDEPLGLGLATCAFSFSLITVLILGVFLKHRETPIVKANNRNLTYTLLISLLLCFLSALLFIGRPEKVTCLLRQTAFGIIFTMAVSAVLAKTVTVVLAFMATQPGSRIQKWMRKKMTSFIVLSCTVLQAGICLVWLATSPPFPDTDLHSMLKDILLQCNESSPTMFYLVLSFMGFLAIVGFVVAFFARKLPDRFNEAKYISFSMLVFCIVWLAFVPNYLSTKGKSMVALEIYSIFVSSMGLLGCLFSPKCYIILLRPELNKKECFLRKKH</sequence>
<dbReference type="PROSITE" id="PS50259">
    <property type="entry name" value="G_PROTEIN_RECEP_F3_4"/>
    <property type="match status" value="1"/>
</dbReference>
<dbReference type="Gene3D" id="2.10.50.30">
    <property type="entry name" value="GPCR, family 3, nine cysteines domain"/>
    <property type="match status" value="1"/>
</dbReference>
<dbReference type="InterPro" id="IPR001828">
    <property type="entry name" value="ANF_lig-bd_rcpt"/>
</dbReference>
<keyword evidence="10" id="KW-0807">Transducer</keyword>
<keyword evidence="6" id="KW-0297">G-protein coupled receptor</keyword>
<evidence type="ECO:0000256" key="2">
    <source>
        <dbReference type="ARBA" id="ARBA00022475"/>
    </source>
</evidence>
<keyword evidence="13" id="KW-1185">Reference proteome</keyword>
<dbReference type="InterPro" id="IPR000337">
    <property type="entry name" value="GPCR_3"/>
</dbReference>
<dbReference type="CDD" id="cd15283">
    <property type="entry name" value="7tmC_V2R_pheromone"/>
    <property type="match status" value="1"/>
</dbReference>
<evidence type="ECO:0000256" key="6">
    <source>
        <dbReference type="ARBA" id="ARBA00023040"/>
    </source>
</evidence>
<dbReference type="InterPro" id="IPR004073">
    <property type="entry name" value="GPCR_3_vmron_rcpt_2"/>
</dbReference>
<name>A0ABM5GPX3_9SAUR</name>
<dbReference type="GeneID" id="110071072"/>
<organism evidence="13 14">
    <name type="scientific">Pogona vitticeps</name>
    <name type="common">central bearded dragon</name>
    <dbReference type="NCBI Taxonomy" id="103695"/>
    <lineage>
        <taxon>Eukaryota</taxon>
        <taxon>Metazoa</taxon>
        <taxon>Chordata</taxon>
        <taxon>Craniata</taxon>
        <taxon>Vertebrata</taxon>
        <taxon>Euteleostomi</taxon>
        <taxon>Lepidosauria</taxon>
        <taxon>Squamata</taxon>
        <taxon>Bifurcata</taxon>
        <taxon>Unidentata</taxon>
        <taxon>Episquamata</taxon>
        <taxon>Toxicofera</taxon>
        <taxon>Iguania</taxon>
        <taxon>Acrodonta</taxon>
        <taxon>Agamidae</taxon>
        <taxon>Amphibolurinae</taxon>
        <taxon>Pogona</taxon>
    </lineage>
</organism>
<evidence type="ECO:0000256" key="4">
    <source>
        <dbReference type="ARBA" id="ARBA00022729"/>
    </source>
</evidence>
<keyword evidence="2" id="KW-1003">Cell membrane</keyword>
<evidence type="ECO:0000256" key="10">
    <source>
        <dbReference type="ARBA" id="ARBA00023224"/>
    </source>
</evidence>
<evidence type="ECO:0000259" key="12">
    <source>
        <dbReference type="PROSITE" id="PS50259"/>
    </source>
</evidence>
<dbReference type="PRINTS" id="PR00248">
    <property type="entry name" value="GPCRMGR"/>
</dbReference>
<protein>
    <submittedName>
        <fullName evidence="14">Vomeronasal type-2 receptor 26-like</fullName>
    </submittedName>
</protein>
<keyword evidence="7 11" id="KW-0472">Membrane</keyword>
<feature type="transmembrane region" description="Helical" evidence="11">
    <location>
        <begin position="556"/>
        <end position="579"/>
    </location>
</feature>
<feature type="domain" description="G-protein coupled receptors family 3 profile" evidence="12">
    <location>
        <begin position="556"/>
        <end position="811"/>
    </location>
</feature>
<keyword evidence="4" id="KW-0732">Signal</keyword>
<dbReference type="PROSITE" id="PS00981">
    <property type="entry name" value="G_PROTEIN_RECEP_F3_3"/>
    <property type="match status" value="1"/>
</dbReference>
<dbReference type="InterPro" id="IPR028082">
    <property type="entry name" value="Peripla_BP_I"/>
</dbReference>
<accession>A0ABM5GPX3</accession>
<keyword evidence="3 11" id="KW-0812">Transmembrane</keyword>
<dbReference type="RefSeq" id="XP_072859711.1">
    <property type="nucleotide sequence ID" value="XM_073003610.1"/>
</dbReference>
<dbReference type="Pfam" id="PF07562">
    <property type="entry name" value="NCD3G"/>
    <property type="match status" value="1"/>
</dbReference>
<reference evidence="14" key="1">
    <citation type="submission" date="2025-08" db="UniProtKB">
        <authorList>
            <consortium name="RefSeq"/>
        </authorList>
    </citation>
    <scope>IDENTIFICATION</scope>
</reference>
<keyword evidence="8" id="KW-0675">Receptor</keyword>
<dbReference type="InterPro" id="IPR017978">
    <property type="entry name" value="GPCR_3_C"/>
</dbReference>
<evidence type="ECO:0000256" key="8">
    <source>
        <dbReference type="ARBA" id="ARBA00023170"/>
    </source>
</evidence>
<dbReference type="Pfam" id="PF01094">
    <property type="entry name" value="ANF_receptor"/>
    <property type="match status" value="1"/>
</dbReference>
<dbReference type="InterPro" id="IPR011500">
    <property type="entry name" value="GPCR_3_9-Cys_dom"/>
</dbReference>
<dbReference type="Proteomes" id="UP001652642">
    <property type="component" value="Chromosome 6"/>
</dbReference>
<proteinExistence type="predicted"/>
<dbReference type="InterPro" id="IPR000068">
    <property type="entry name" value="GPCR_3_Ca_sens_rcpt-rel"/>
</dbReference>
<feature type="transmembrane region" description="Helical" evidence="11">
    <location>
        <begin position="594"/>
        <end position="614"/>
    </location>
</feature>
<dbReference type="InterPro" id="IPR023298">
    <property type="entry name" value="ATPase_P-typ_TM_dom_sf"/>
</dbReference>